<proteinExistence type="inferred from homology"/>
<keyword evidence="3 4" id="KW-0732">Signal</keyword>
<dbReference type="Proteomes" id="UP000831189">
    <property type="component" value="Chromosome"/>
</dbReference>
<evidence type="ECO:0000256" key="4">
    <source>
        <dbReference type="SAM" id="SignalP"/>
    </source>
</evidence>
<dbReference type="Gene3D" id="2.40.160.10">
    <property type="entry name" value="Porin"/>
    <property type="match status" value="1"/>
</dbReference>
<evidence type="ECO:0000313" key="5">
    <source>
        <dbReference type="EMBL" id="UPQ84820.1"/>
    </source>
</evidence>
<dbReference type="PANTHER" id="PTHR34596:SF2">
    <property type="entry name" value="CHITOPORIN"/>
    <property type="match status" value="1"/>
</dbReference>
<feature type="signal peptide" evidence="4">
    <location>
        <begin position="1"/>
        <end position="23"/>
    </location>
</feature>
<dbReference type="InterPro" id="IPR023614">
    <property type="entry name" value="Porin_dom_sf"/>
</dbReference>
<dbReference type="PANTHER" id="PTHR34596">
    <property type="entry name" value="CHITOPORIN"/>
    <property type="match status" value="1"/>
</dbReference>
<dbReference type="Pfam" id="PF03573">
    <property type="entry name" value="OprD"/>
    <property type="match status" value="1"/>
</dbReference>
<feature type="chain" id="PRO_5045700310" evidence="4">
    <location>
        <begin position="24"/>
        <end position="432"/>
    </location>
</feature>
<evidence type="ECO:0000256" key="1">
    <source>
        <dbReference type="ARBA" id="ARBA00009075"/>
    </source>
</evidence>
<comment type="similarity">
    <text evidence="1">Belongs to the outer membrane porin (Opr) (TC 1.B.25) family.</text>
</comment>
<reference evidence="5 6" key="1">
    <citation type="submission" date="2022-04" db="EMBL/GenBank/DDBJ databases">
        <title>Pseudomonas knackmussii B09-2.</title>
        <authorList>
            <person name="Deng Y."/>
        </authorList>
    </citation>
    <scope>NUCLEOTIDE SEQUENCE [LARGE SCALE GENOMIC DNA]</scope>
    <source>
        <strain evidence="5 6">B09-2</strain>
    </source>
</reference>
<organism evidence="5 6">
    <name type="scientific">Pseudomonas knackmussii</name>
    <dbReference type="NCBI Taxonomy" id="65741"/>
    <lineage>
        <taxon>Bacteria</taxon>
        <taxon>Pseudomonadati</taxon>
        <taxon>Pseudomonadota</taxon>
        <taxon>Gammaproteobacteria</taxon>
        <taxon>Pseudomonadales</taxon>
        <taxon>Pseudomonadaceae</taxon>
        <taxon>Pseudomonas</taxon>
    </lineage>
</organism>
<evidence type="ECO:0000313" key="6">
    <source>
        <dbReference type="Proteomes" id="UP000831189"/>
    </source>
</evidence>
<keyword evidence="6" id="KW-1185">Reference proteome</keyword>
<name>A0ABY4KZL8_9PSED</name>
<protein>
    <submittedName>
        <fullName evidence="5">OprD family porin</fullName>
    </submittedName>
</protein>
<sequence length="432" mass="47165">MKVMKWSVIAMAVAAGTSQMALASSQSESEGFVEGSSLTIFNRNLYMNRDFRDNGNWDGQGNPDGTNGQSYREEWGHGFIGTFESGFTQGTIGVGVDAIGLLGVKLDTGRDRNGNGIFPVGSDGRAQDDYSEAGAAVKFRVSDTVLKYGTQFVALPVFSTDDARLLPETARGALITSSEIEGLELNAGRFTALSGKAQTGHDSEDLEEINFAGGTYAFSDSLSTSLYYSDVKDTFQKIYGNANYSMGRGAGQSLAFDFNIYQSDYESEYTQTGSDEDNTIWSLAGTYGIDAHIFTVAYQQSHGGFNGVGYAYGPDANGTVWLGNSVQYSDFNGEDEKSWQVRYDIDMTSFGVPGLSFMTRYLSGYDISTPNGEGEEREWDVEAKYVVQDGAAKDLSLRLRHARYWSNTEYAPINGADLTDLRLIVEYPLNIL</sequence>
<dbReference type="EMBL" id="CP096208">
    <property type="protein sequence ID" value="UPQ84820.1"/>
    <property type="molecule type" value="Genomic_DNA"/>
</dbReference>
<evidence type="ECO:0000256" key="3">
    <source>
        <dbReference type="ARBA" id="ARBA00022729"/>
    </source>
</evidence>
<gene>
    <name evidence="5" type="ORF">M0M42_06910</name>
</gene>
<dbReference type="InterPro" id="IPR005318">
    <property type="entry name" value="OM_porin_bac"/>
</dbReference>
<accession>A0ABY4KZL8</accession>
<evidence type="ECO:0000256" key="2">
    <source>
        <dbReference type="ARBA" id="ARBA00022448"/>
    </source>
</evidence>
<keyword evidence="2" id="KW-0813">Transport</keyword>